<name>A0A5A7QWK6_STRAF</name>
<evidence type="ECO:0000313" key="1">
    <source>
        <dbReference type="EMBL" id="GER49312.1"/>
    </source>
</evidence>
<evidence type="ECO:0000313" key="2">
    <source>
        <dbReference type="Proteomes" id="UP000325081"/>
    </source>
</evidence>
<comment type="caution">
    <text evidence="1">The sequence shown here is derived from an EMBL/GenBank/DDBJ whole genome shotgun (WGS) entry which is preliminary data.</text>
</comment>
<accession>A0A5A7QWK6</accession>
<keyword evidence="2" id="KW-1185">Reference proteome</keyword>
<organism evidence="1 2">
    <name type="scientific">Striga asiatica</name>
    <name type="common">Asiatic witchweed</name>
    <name type="synonym">Buchnera asiatica</name>
    <dbReference type="NCBI Taxonomy" id="4170"/>
    <lineage>
        <taxon>Eukaryota</taxon>
        <taxon>Viridiplantae</taxon>
        <taxon>Streptophyta</taxon>
        <taxon>Embryophyta</taxon>
        <taxon>Tracheophyta</taxon>
        <taxon>Spermatophyta</taxon>
        <taxon>Magnoliopsida</taxon>
        <taxon>eudicotyledons</taxon>
        <taxon>Gunneridae</taxon>
        <taxon>Pentapetalae</taxon>
        <taxon>asterids</taxon>
        <taxon>lamiids</taxon>
        <taxon>Lamiales</taxon>
        <taxon>Orobanchaceae</taxon>
        <taxon>Buchnereae</taxon>
        <taxon>Striga</taxon>
    </lineage>
</organism>
<dbReference type="EMBL" id="BKCP01008515">
    <property type="protein sequence ID" value="GER49312.1"/>
    <property type="molecule type" value="Genomic_DNA"/>
</dbReference>
<dbReference type="AlphaFoldDB" id="A0A5A7QWK6"/>
<dbReference type="Proteomes" id="UP000325081">
    <property type="component" value="Unassembled WGS sequence"/>
</dbReference>
<protein>
    <submittedName>
        <fullName evidence="1">Heat shock protein DnaJ with tetratricopeptiderepeat</fullName>
    </submittedName>
</protein>
<reference evidence="2" key="1">
    <citation type="journal article" date="2019" name="Curr. Biol.">
        <title>Genome Sequence of Striga asiatica Provides Insight into the Evolution of Plant Parasitism.</title>
        <authorList>
            <person name="Yoshida S."/>
            <person name="Kim S."/>
            <person name="Wafula E.K."/>
            <person name="Tanskanen J."/>
            <person name="Kim Y.M."/>
            <person name="Honaas L."/>
            <person name="Yang Z."/>
            <person name="Spallek T."/>
            <person name="Conn C.E."/>
            <person name="Ichihashi Y."/>
            <person name="Cheong K."/>
            <person name="Cui S."/>
            <person name="Der J.P."/>
            <person name="Gundlach H."/>
            <person name="Jiao Y."/>
            <person name="Hori C."/>
            <person name="Ishida J.K."/>
            <person name="Kasahara H."/>
            <person name="Kiba T."/>
            <person name="Kim M.S."/>
            <person name="Koo N."/>
            <person name="Laohavisit A."/>
            <person name="Lee Y.H."/>
            <person name="Lumba S."/>
            <person name="McCourt P."/>
            <person name="Mortimer J.C."/>
            <person name="Mutuku J.M."/>
            <person name="Nomura T."/>
            <person name="Sasaki-Sekimoto Y."/>
            <person name="Seto Y."/>
            <person name="Wang Y."/>
            <person name="Wakatake T."/>
            <person name="Sakakibara H."/>
            <person name="Demura T."/>
            <person name="Yamaguchi S."/>
            <person name="Yoneyama K."/>
            <person name="Manabe R.I."/>
            <person name="Nelson D.C."/>
            <person name="Schulman A.H."/>
            <person name="Timko M.P."/>
            <person name="dePamphilis C.W."/>
            <person name="Choi D."/>
            <person name="Shirasu K."/>
        </authorList>
    </citation>
    <scope>NUCLEOTIDE SEQUENCE [LARGE SCALE GENOMIC DNA]</scope>
    <source>
        <strain evidence="2">cv. UVA1</strain>
    </source>
</reference>
<gene>
    <name evidence="1" type="ORF">STAS_26539</name>
</gene>
<keyword evidence="1" id="KW-0346">Stress response</keyword>
<sequence>MQHFHQIIMRARIPKPAREKLLGPALPQQHTPPSHDIKPIPIQRKRGVKHLLIRQQLEKNHPITVHVSLIRNPTRHRVLRCDVPESPRYASCRVGLRGAQKSSQPEIRQVSIVILVEKNIARFYVSVEDTWHALVVQVRQRVRDVQSDFVEDSPVDCPSHQEHLVFARVVTDQRHEVRVAKPAERLDLRVELLDALKTANSEALDGDKDTWRDLGLERGPESPIADTVARVEIPRGADHVFEGEGDAYVGEDDDFFSDGCADSGPGFPFSGVEEKDY</sequence>
<proteinExistence type="predicted"/>